<keyword evidence="3" id="KW-1185">Reference proteome</keyword>
<keyword evidence="1" id="KW-0812">Transmembrane</keyword>
<keyword evidence="1" id="KW-1133">Transmembrane helix</keyword>
<sequence length="224" mass="23461">MSFLNRVSEVVVVSMATGTVVAGTILLGLGAGFADPSAPTATVAVARPLKGVADFSSIADTGARSRALFTEAAKVITDPRCMNCHPANRTPTQGNDMHTHVPFIDAGASGIGERGIMCTSCHRSENTPLAGSRLRSIPGATPWLLAPASMSWQGLTLGGICRQLKDPARNGNRTMAKILEHLATDHLVGWAWHPGEGRRPAPGTQQEFGALVAAWIDTGAECPE</sequence>
<dbReference type="Proteomes" id="UP000006633">
    <property type="component" value="Chromosome"/>
</dbReference>
<evidence type="ECO:0000256" key="1">
    <source>
        <dbReference type="SAM" id="Phobius"/>
    </source>
</evidence>
<evidence type="ECO:0000313" key="2">
    <source>
        <dbReference type="EMBL" id="ADH90816.1"/>
    </source>
</evidence>
<gene>
    <name evidence="2" type="ordered locus">Snov_3542</name>
</gene>
<protein>
    <submittedName>
        <fullName evidence="2">Uncharacterized protein</fullName>
    </submittedName>
</protein>
<name>D7AA29_ANCN5</name>
<proteinExistence type="predicted"/>
<accession>D7AA29</accession>
<dbReference type="SUPFAM" id="SSF48695">
    <property type="entry name" value="Multiheme cytochromes"/>
    <property type="match status" value="1"/>
</dbReference>
<dbReference type="AlphaFoldDB" id="D7AA29"/>
<evidence type="ECO:0000313" key="3">
    <source>
        <dbReference type="Proteomes" id="UP000006633"/>
    </source>
</evidence>
<dbReference type="RefSeq" id="WP_013168317.1">
    <property type="nucleotide sequence ID" value="NC_014217.1"/>
</dbReference>
<dbReference type="eggNOG" id="ENOG50309KP">
    <property type="taxonomic scope" value="Bacteria"/>
</dbReference>
<dbReference type="InterPro" id="IPR036280">
    <property type="entry name" value="Multihaem_cyt_sf"/>
</dbReference>
<reference evidence="2 3" key="1">
    <citation type="journal article" date="2012" name="Stand. Genomic Sci.">
        <title>Complete genome sequence of the facultatively chemolithoautotrophic and methylotrophic alpha Proteobacterium Starkeya novella type strain (ATCC 8093(T)).</title>
        <authorList>
            <person name="Kappler U."/>
            <person name="Davenport K."/>
            <person name="Beatson S."/>
            <person name="Lucas S."/>
            <person name="Lapidus A."/>
            <person name="Copeland A."/>
            <person name="Berry K.W."/>
            <person name="Glavina Del Rio T."/>
            <person name="Hammon N."/>
            <person name="Dalin E."/>
            <person name="Tice H."/>
            <person name="Pitluck S."/>
            <person name="Richardson P."/>
            <person name="Bruce D."/>
            <person name="Goodwin L.A."/>
            <person name="Han C."/>
            <person name="Tapia R."/>
            <person name="Detter J.C."/>
            <person name="Chang Y.J."/>
            <person name="Jeffries C.D."/>
            <person name="Land M."/>
            <person name="Hauser L."/>
            <person name="Kyrpides N.C."/>
            <person name="Goker M."/>
            <person name="Ivanova N."/>
            <person name="Klenk H.P."/>
            <person name="Woyke T."/>
        </authorList>
    </citation>
    <scope>NUCLEOTIDE SEQUENCE [LARGE SCALE GENOMIC DNA]</scope>
    <source>
        <strain evidence="3">ATCC 8093 / DSM 506 / JCM 20403 / CCM 1077 / IAM 12100 / NBRC 12443 / NCIMB 10456</strain>
    </source>
</reference>
<dbReference type="KEGG" id="sno:Snov_3542"/>
<dbReference type="HOGENOM" id="CLU_097425_0_0_5"/>
<organism evidence="2 3">
    <name type="scientific">Ancylobacter novellus (strain ATCC 8093 / DSM 506 / JCM 20403 / CCM 1077 / IAM 12100 / NBRC 12443 / NCIMB 10456)</name>
    <name type="common">Starkeya novella</name>
    <dbReference type="NCBI Taxonomy" id="639283"/>
    <lineage>
        <taxon>Bacteria</taxon>
        <taxon>Pseudomonadati</taxon>
        <taxon>Pseudomonadota</taxon>
        <taxon>Alphaproteobacteria</taxon>
        <taxon>Hyphomicrobiales</taxon>
        <taxon>Xanthobacteraceae</taxon>
        <taxon>Ancylobacter</taxon>
    </lineage>
</organism>
<feature type="transmembrane region" description="Helical" evidence="1">
    <location>
        <begin position="12"/>
        <end position="34"/>
    </location>
</feature>
<dbReference type="STRING" id="639283.Snov_3542"/>
<dbReference type="EMBL" id="CP002026">
    <property type="protein sequence ID" value="ADH90816.1"/>
    <property type="molecule type" value="Genomic_DNA"/>
</dbReference>
<keyword evidence="1" id="KW-0472">Membrane</keyword>